<dbReference type="PANTHER" id="PTHR18934">
    <property type="entry name" value="ATP-DEPENDENT RNA HELICASE"/>
    <property type="match status" value="1"/>
</dbReference>
<organism evidence="4 5">
    <name type="scientific">Aromia moschata</name>
    <dbReference type="NCBI Taxonomy" id="1265417"/>
    <lineage>
        <taxon>Eukaryota</taxon>
        <taxon>Metazoa</taxon>
        <taxon>Ecdysozoa</taxon>
        <taxon>Arthropoda</taxon>
        <taxon>Hexapoda</taxon>
        <taxon>Insecta</taxon>
        <taxon>Pterygota</taxon>
        <taxon>Neoptera</taxon>
        <taxon>Endopterygota</taxon>
        <taxon>Coleoptera</taxon>
        <taxon>Polyphaga</taxon>
        <taxon>Cucujiformia</taxon>
        <taxon>Chrysomeloidea</taxon>
        <taxon>Cerambycidae</taxon>
        <taxon>Cerambycinae</taxon>
        <taxon>Callichromatini</taxon>
        <taxon>Aromia</taxon>
    </lineage>
</organism>
<dbReference type="GO" id="GO:0003723">
    <property type="term" value="F:RNA binding"/>
    <property type="evidence" value="ECO:0007669"/>
    <property type="project" value="TreeGrafter"/>
</dbReference>
<dbReference type="GO" id="GO:0032039">
    <property type="term" value="C:integrator complex"/>
    <property type="evidence" value="ECO:0007669"/>
    <property type="project" value="InterPro"/>
</dbReference>
<gene>
    <name evidence="4" type="ORF">NQ318_001869</name>
</gene>
<keyword evidence="2" id="KW-0067">ATP-binding</keyword>
<dbReference type="SMART" id="SM00490">
    <property type="entry name" value="HELICc"/>
    <property type="match status" value="1"/>
</dbReference>
<keyword evidence="5" id="KW-1185">Reference proteome</keyword>
<keyword evidence="2" id="KW-0347">Helicase</keyword>
<dbReference type="Gene3D" id="3.40.50.300">
    <property type="entry name" value="P-loop containing nucleotide triphosphate hydrolases"/>
    <property type="match status" value="2"/>
</dbReference>
<dbReference type="InterPro" id="IPR001650">
    <property type="entry name" value="Helicase_C-like"/>
</dbReference>
<dbReference type="SUPFAM" id="SSF52540">
    <property type="entry name" value="P-loop containing nucleoside triphosphate hydrolases"/>
    <property type="match status" value="1"/>
</dbReference>
<evidence type="ECO:0000313" key="5">
    <source>
        <dbReference type="Proteomes" id="UP001162162"/>
    </source>
</evidence>
<dbReference type="FunFam" id="3.40.50.300:FF:002670">
    <property type="entry name" value="Os03g0282700 protein"/>
    <property type="match status" value="1"/>
</dbReference>
<dbReference type="GO" id="GO:0016787">
    <property type="term" value="F:hydrolase activity"/>
    <property type="evidence" value="ECO:0007669"/>
    <property type="project" value="UniProtKB-KW"/>
</dbReference>
<dbReference type="InterPro" id="IPR027417">
    <property type="entry name" value="P-loop_NTPase"/>
</dbReference>
<dbReference type="Pfam" id="PF14750">
    <property type="entry name" value="INTS2"/>
    <property type="match status" value="1"/>
</dbReference>
<protein>
    <recommendedName>
        <fullName evidence="3">Helicase C-terminal domain-containing protein</fullName>
    </recommendedName>
</protein>
<dbReference type="EMBL" id="JAPWTK010000020">
    <property type="protein sequence ID" value="KAJ8957873.1"/>
    <property type="molecule type" value="Genomic_DNA"/>
</dbReference>
<sequence>MKCLLHKRDDFKLILMSATINIQLFTDYFAEENVQVIQVPGRLYPIEIQYKPIVKDPYERKRDRFDCSPYLQILQMIDEKYPPNQKGDVLVFLNGFSEISTLADAVTEYSQHKKNWIVLPLHSTLSLEEQDKVFDYPPDGVRKCIISTNIAETSVTIDGIRFVVDSGKVNRMSYNTNLGVNKLSETNISQDSAKQRAGRAGRTGPGVCFRMYSEEDFRNFEAFTPAEIHLVPLDSLLLHMVSLGLSDISNFPFVERPATKSLEESLEKLKFTGAVELDRESLALTPPRLQKLLNEASADSHKDLTMLKLILTSGLYPQIAVEDEFNSSKTVSERLYHTKTKNYVFLRPMSYFATNPEILQLHNDDVEVPPSRVLQQAADQQEAPGAGVPIDTGNKKVYLVNTMRMPALQTLMLFAKTIATNGGLTKFVFDDFLMIDVPYFGQGKTLLLRAISLRKRWKDKLEAKLKDPLHNSEMDKKRDLLFHGGPGQLHQHRKAAASRSEGDLHLRRYFLRGEKLDVNPFDDDYHITKNTRLGGINVTENVVYNCLLQEEWACSIEEEIFNTPFECRQCNKTKMGCSVFRILQHESECARKVKEEDDVNKEENSSVVVKPNSKLHHCSEAAAVQILLETCLETPEDKIIPGRQWALQEVRSLVCSYLHQAFIADTMLCKLVHFQTYPSELLDVVIRGVPSMHICLDFLQELMQQPSLTKQIFGVQLLSHVSLQYALPKSLNLRFERGTKVRLFRPVLPALVRISEAFPPLIDDIVNLLVQLARVCESQASLASHFDAHLGKGLEIASQESAELCDLTQRTFSEILDRAVLRAKVYKQE</sequence>
<keyword evidence="2" id="KW-0547">Nucleotide-binding</keyword>
<evidence type="ECO:0000256" key="2">
    <source>
        <dbReference type="ARBA" id="ARBA00022806"/>
    </source>
</evidence>
<name>A0AAV8Z3C8_9CUCU</name>
<dbReference type="Proteomes" id="UP001162162">
    <property type="component" value="Unassembled WGS sequence"/>
</dbReference>
<evidence type="ECO:0000256" key="1">
    <source>
        <dbReference type="ARBA" id="ARBA00022801"/>
    </source>
</evidence>
<dbReference type="Pfam" id="PF00271">
    <property type="entry name" value="Helicase_C"/>
    <property type="match status" value="1"/>
</dbReference>
<dbReference type="Gene3D" id="1.10.10.2130">
    <property type="entry name" value="DEAH helicase family, winged-helix domain"/>
    <property type="match status" value="1"/>
</dbReference>
<dbReference type="GO" id="GO:0004386">
    <property type="term" value="F:helicase activity"/>
    <property type="evidence" value="ECO:0007669"/>
    <property type="project" value="UniProtKB-KW"/>
</dbReference>
<evidence type="ECO:0000313" key="4">
    <source>
        <dbReference type="EMBL" id="KAJ8957873.1"/>
    </source>
</evidence>
<proteinExistence type="predicted"/>
<comment type="caution">
    <text evidence="4">The sequence shown here is derived from an EMBL/GenBank/DDBJ whole genome shotgun (WGS) entry which is preliminary data.</text>
</comment>
<keyword evidence="1" id="KW-0378">Hydrolase</keyword>
<accession>A0AAV8Z3C8</accession>
<evidence type="ECO:0000259" key="3">
    <source>
        <dbReference type="PROSITE" id="PS51194"/>
    </source>
</evidence>
<feature type="domain" description="Helicase C-terminal" evidence="3">
    <location>
        <begin position="69"/>
        <end position="244"/>
    </location>
</feature>
<dbReference type="PROSITE" id="PS51194">
    <property type="entry name" value="HELICASE_CTER"/>
    <property type="match status" value="1"/>
</dbReference>
<reference evidence="4" key="1">
    <citation type="journal article" date="2023" name="Insect Mol. Biol.">
        <title>Genome sequencing provides insights into the evolution of gene families encoding plant cell wall-degrading enzymes in longhorned beetles.</title>
        <authorList>
            <person name="Shin N.R."/>
            <person name="Okamura Y."/>
            <person name="Kirsch R."/>
            <person name="Pauchet Y."/>
        </authorList>
    </citation>
    <scope>NUCLEOTIDE SEQUENCE</scope>
    <source>
        <strain evidence="4">AMC_N1</strain>
    </source>
</reference>
<dbReference type="CDD" id="cd18791">
    <property type="entry name" value="SF2_C_RHA"/>
    <property type="match status" value="1"/>
</dbReference>
<dbReference type="PANTHER" id="PTHR18934:SF221">
    <property type="entry name" value="ATP-DEPENDENT RNA HELICASE DHX34-RELATED"/>
    <property type="match status" value="1"/>
</dbReference>
<dbReference type="InterPro" id="IPR029321">
    <property type="entry name" value="INTS2"/>
</dbReference>
<dbReference type="InterPro" id="IPR042035">
    <property type="entry name" value="DEAH_win-hel_dom"/>
</dbReference>
<dbReference type="AlphaFoldDB" id="A0AAV8Z3C8"/>